<reference evidence="3" key="2">
    <citation type="journal article" date="2021" name="PeerJ">
        <title>Extensive microbial diversity within the chicken gut microbiome revealed by metagenomics and culture.</title>
        <authorList>
            <person name="Gilroy R."/>
            <person name="Ravi A."/>
            <person name="Getino M."/>
            <person name="Pursley I."/>
            <person name="Horton D.L."/>
            <person name="Alikhan N.F."/>
            <person name="Baker D."/>
            <person name="Gharbi K."/>
            <person name="Hall N."/>
            <person name="Watson M."/>
            <person name="Adriaenssens E.M."/>
            <person name="Foster-Nyarko E."/>
            <person name="Jarju S."/>
            <person name="Secka A."/>
            <person name="Antonio M."/>
            <person name="Oren A."/>
            <person name="Chaudhuri R.R."/>
            <person name="La Ragione R."/>
            <person name="Hildebrand F."/>
            <person name="Pallen M.J."/>
        </authorList>
    </citation>
    <scope>NUCLEOTIDE SEQUENCE</scope>
    <source>
        <strain evidence="3">ChiBcolR7-354</strain>
    </source>
</reference>
<evidence type="ECO:0000259" key="2">
    <source>
        <dbReference type="Pfam" id="PF02912"/>
    </source>
</evidence>
<dbReference type="Proteomes" id="UP000824262">
    <property type="component" value="Unassembled WGS sequence"/>
</dbReference>
<name>A0A9D0ZDX8_9FIRM</name>
<dbReference type="InterPro" id="IPR045864">
    <property type="entry name" value="aa-tRNA-synth_II/BPL/LPL"/>
</dbReference>
<organism evidence="3 4">
    <name type="scientific">Candidatus Scatomorpha intestinavium</name>
    <dbReference type="NCBI Taxonomy" id="2840922"/>
    <lineage>
        <taxon>Bacteria</taxon>
        <taxon>Bacillati</taxon>
        <taxon>Bacillota</taxon>
        <taxon>Clostridia</taxon>
        <taxon>Eubacteriales</taxon>
        <taxon>Candidatus Scatomorpha</taxon>
    </lineage>
</organism>
<protein>
    <submittedName>
        <fullName evidence="3">Phenylalanine--tRNA ligase subunit alpha</fullName>
        <ecNumber evidence="3">6.1.1.20</ecNumber>
    </submittedName>
</protein>
<gene>
    <name evidence="3" type="primary">pheS</name>
    <name evidence="3" type="ORF">IAB77_04530</name>
</gene>
<dbReference type="GO" id="GO:0006432">
    <property type="term" value="P:phenylalanyl-tRNA aminoacylation"/>
    <property type="evidence" value="ECO:0007669"/>
    <property type="project" value="InterPro"/>
</dbReference>
<dbReference type="InterPro" id="IPR010978">
    <property type="entry name" value="tRNA-bd_arm"/>
</dbReference>
<dbReference type="GO" id="GO:0005737">
    <property type="term" value="C:cytoplasm"/>
    <property type="evidence" value="ECO:0007669"/>
    <property type="project" value="InterPro"/>
</dbReference>
<proteinExistence type="predicted"/>
<keyword evidence="1" id="KW-0963">Cytoplasm</keyword>
<accession>A0A9D0ZDX8</accession>
<dbReference type="InterPro" id="IPR004188">
    <property type="entry name" value="Phe-tRNA_ligase_II_N"/>
</dbReference>
<dbReference type="EC" id="6.1.1.20" evidence="3"/>
<sequence>MKEQLEKLAGESLEAVASAADMAELDALRVRYLGKKGELTAILKQMGKLSAEERPAMGQLANSVRAQLEEAIDSRRVALEEAALEARLASEALDVTLPGKRV</sequence>
<reference evidence="3" key="1">
    <citation type="submission" date="2020-10" db="EMBL/GenBank/DDBJ databases">
        <authorList>
            <person name="Gilroy R."/>
        </authorList>
    </citation>
    <scope>NUCLEOTIDE SEQUENCE</scope>
    <source>
        <strain evidence="3">ChiBcolR7-354</strain>
    </source>
</reference>
<dbReference type="GO" id="GO:0005524">
    <property type="term" value="F:ATP binding"/>
    <property type="evidence" value="ECO:0007669"/>
    <property type="project" value="InterPro"/>
</dbReference>
<evidence type="ECO:0000256" key="1">
    <source>
        <dbReference type="ARBA" id="ARBA00022490"/>
    </source>
</evidence>
<dbReference type="SUPFAM" id="SSF46589">
    <property type="entry name" value="tRNA-binding arm"/>
    <property type="match status" value="1"/>
</dbReference>
<dbReference type="GO" id="GO:0140096">
    <property type="term" value="F:catalytic activity, acting on a protein"/>
    <property type="evidence" value="ECO:0007669"/>
    <property type="project" value="UniProtKB-ARBA"/>
</dbReference>
<feature type="domain" description="Phenylalanine-tRNA ligase class II N-terminal" evidence="2">
    <location>
        <begin position="21"/>
        <end position="88"/>
    </location>
</feature>
<dbReference type="GO" id="GO:0004826">
    <property type="term" value="F:phenylalanine-tRNA ligase activity"/>
    <property type="evidence" value="ECO:0007669"/>
    <property type="project" value="UniProtKB-EC"/>
</dbReference>
<feature type="non-terminal residue" evidence="3">
    <location>
        <position position="102"/>
    </location>
</feature>
<dbReference type="AlphaFoldDB" id="A0A9D0ZDX8"/>
<evidence type="ECO:0000313" key="3">
    <source>
        <dbReference type="EMBL" id="HIQ78504.1"/>
    </source>
</evidence>
<dbReference type="GO" id="GO:0016740">
    <property type="term" value="F:transferase activity"/>
    <property type="evidence" value="ECO:0007669"/>
    <property type="project" value="UniProtKB-ARBA"/>
</dbReference>
<evidence type="ECO:0000313" key="4">
    <source>
        <dbReference type="Proteomes" id="UP000824262"/>
    </source>
</evidence>
<dbReference type="EMBL" id="DVGA01000044">
    <property type="protein sequence ID" value="HIQ78504.1"/>
    <property type="molecule type" value="Genomic_DNA"/>
</dbReference>
<dbReference type="Pfam" id="PF02912">
    <property type="entry name" value="Phe_tRNA-synt_N"/>
    <property type="match status" value="1"/>
</dbReference>
<comment type="caution">
    <text evidence="3">The sequence shown here is derived from an EMBL/GenBank/DDBJ whole genome shotgun (WGS) entry which is preliminary data.</text>
</comment>
<keyword evidence="3" id="KW-0436">Ligase</keyword>
<dbReference type="Gene3D" id="3.30.930.10">
    <property type="entry name" value="Bira Bifunctional Protein, Domain 2"/>
    <property type="match status" value="1"/>
</dbReference>